<dbReference type="RefSeq" id="WP_005872084.1">
    <property type="nucleotide sequence ID" value="NZ_ACYG01000027.1"/>
</dbReference>
<evidence type="ECO:0000256" key="4">
    <source>
        <dbReference type="SAM" id="MobiDB-lite"/>
    </source>
</evidence>
<dbReference type="PANTHER" id="PTHR24193">
    <property type="entry name" value="ANKYRIN REPEAT PROTEIN"/>
    <property type="match status" value="1"/>
</dbReference>
<proteinExistence type="predicted"/>
<accession>C8PJK0</accession>
<feature type="repeat" description="ANK" evidence="3">
    <location>
        <begin position="337"/>
        <end position="369"/>
    </location>
</feature>
<evidence type="ECO:0000313" key="5">
    <source>
        <dbReference type="EMBL" id="EEV17105.1"/>
    </source>
</evidence>
<evidence type="ECO:0000256" key="1">
    <source>
        <dbReference type="ARBA" id="ARBA00022737"/>
    </source>
</evidence>
<evidence type="ECO:0000256" key="3">
    <source>
        <dbReference type="PROSITE-ProRule" id="PRU00023"/>
    </source>
</evidence>
<dbReference type="GO" id="GO:0000976">
    <property type="term" value="F:transcription cis-regulatory region binding"/>
    <property type="evidence" value="ECO:0007669"/>
    <property type="project" value="TreeGrafter"/>
</dbReference>
<keyword evidence="2 3" id="KW-0040">ANK repeat</keyword>
<dbReference type="PROSITE" id="PS50297">
    <property type="entry name" value="ANK_REP_REGION"/>
    <property type="match status" value="2"/>
</dbReference>
<dbReference type="PROSITE" id="PS50088">
    <property type="entry name" value="ANK_REPEAT"/>
    <property type="match status" value="2"/>
</dbReference>
<dbReference type="Proteomes" id="UP000005709">
    <property type="component" value="Unassembled WGS sequence"/>
</dbReference>
<dbReference type="SUPFAM" id="SSF48403">
    <property type="entry name" value="Ankyrin repeat"/>
    <property type="match status" value="1"/>
</dbReference>
<reference evidence="5 6" key="1">
    <citation type="submission" date="2009-07" db="EMBL/GenBank/DDBJ databases">
        <authorList>
            <person name="Madupu R."/>
            <person name="Sebastian Y."/>
            <person name="Durkin A.S."/>
            <person name="Torralba M."/>
            <person name="Methe B."/>
            <person name="Sutton G.G."/>
            <person name="Strausberg R.L."/>
            <person name="Nelson K.E."/>
        </authorList>
    </citation>
    <scope>NUCLEOTIDE SEQUENCE [LARGE SCALE GENOMIC DNA]</scope>
    <source>
        <strain evidence="5 6">RM3268</strain>
    </source>
</reference>
<sequence length="416" mass="45085">MQFEVAMRKILMGSFVFCGTLFGASCEQILSDPRGFFSKEPADEELLQSDFGCQGSLAGAEFLQNLKSAASEIRDENIDCVGNEALLNEKRLERTLAFAGMDGEGFLSYAKEKNYAQISEKSLEALEFYSERKIGNFIAYGNFMGEIPAAREALRDYFAAKFNKNDADELASVVIAEFIAYAAKDRKAGDYGELEMALKGGVGADEFRTLLFSKDFAIYELDNALDLALLLGYDERFSGALIERGAQVNAGEENSLFYAMNNVQSAKFMISKGALVGYKNSLGQTPIFFAAAAKNYELVKLLIYSHASVNVRQIGSAEAQALASLGERSDGCERSGAGKTLLMFAAQTSTKQIVELLVKSGANEKAVDEAGLNALDYALAGGEAATQSYLRSLGLSPTQASDDFTSDPQDAPEREN</sequence>
<dbReference type="InterPro" id="IPR002110">
    <property type="entry name" value="Ankyrin_rpt"/>
</dbReference>
<evidence type="ECO:0000313" key="6">
    <source>
        <dbReference type="Proteomes" id="UP000005709"/>
    </source>
</evidence>
<dbReference type="Pfam" id="PF13637">
    <property type="entry name" value="Ank_4"/>
    <property type="match status" value="1"/>
</dbReference>
<dbReference type="EMBL" id="ACYG01000027">
    <property type="protein sequence ID" value="EEV17105.1"/>
    <property type="molecule type" value="Genomic_DNA"/>
</dbReference>
<protein>
    <submittedName>
        <fullName evidence="5">Ankyrin repeat protein</fullName>
    </submittedName>
</protein>
<keyword evidence="6" id="KW-1185">Reference proteome</keyword>
<dbReference type="PANTHER" id="PTHR24193:SF121">
    <property type="entry name" value="ADA2A-CONTAINING COMPLEX COMPONENT 3, ISOFORM D"/>
    <property type="match status" value="1"/>
</dbReference>
<dbReference type="STRING" id="824.CGRAC_0815"/>
<organism evidence="5 6">
    <name type="scientific">Campylobacter gracilis RM3268</name>
    <dbReference type="NCBI Taxonomy" id="553220"/>
    <lineage>
        <taxon>Bacteria</taxon>
        <taxon>Pseudomonadati</taxon>
        <taxon>Campylobacterota</taxon>
        <taxon>Epsilonproteobacteria</taxon>
        <taxon>Campylobacterales</taxon>
        <taxon>Campylobacteraceae</taxon>
        <taxon>Campylobacter</taxon>
    </lineage>
</organism>
<dbReference type="OrthoDB" id="5357903at2"/>
<feature type="region of interest" description="Disordered" evidence="4">
    <location>
        <begin position="396"/>
        <end position="416"/>
    </location>
</feature>
<name>C8PJK0_9BACT</name>
<dbReference type="GO" id="GO:0045944">
    <property type="term" value="P:positive regulation of transcription by RNA polymerase II"/>
    <property type="evidence" value="ECO:0007669"/>
    <property type="project" value="TreeGrafter"/>
</dbReference>
<dbReference type="InterPro" id="IPR036770">
    <property type="entry name" value="Ankyrin_rpt-contain_sf"/>
</dbReference>
<keyword evidence="1" id="KW-0677">Repeat</keyword>
<gene>
    <name evidence="5" type="ORF">CAMGR0001_1400</name>
</gene>
<dbReference type="Pfam" id="PF00023">
    <property type="entry name" value="Ank"/>
    <property type="match status" value="1"/>
</dbReference>
<comment type="caution">
    <text evidence="5">The sequence shown here is derived from an EMBL/GenBank/DDBJ whole genome shotgun (WGS) entry which is preliminary data.</text>
</comment>
<dbReference type="eggNOG" id="COG0666">
    <property type="taxonomic scope" value="Bacteria"/>
</dbReference>
<dbReference type="Gene3D" id="1.25.40.20">
    <property type="entry name" value="Ankyrin repeat-containing domain"/>
    <property type="match status" value="1"/>
</dbReference>
<dbReference type="AlphaFoldDB" id="C8PJK0"/>
<dbReference type="SMART" id="SM00248">
    <property type="entry name" value="ANK"/>
    <property type="match status" value="5"/>
</dbReference>
<dbReference type="InterPro" id="IPR050663">
    <property type="entry name" value="Ankyrin-SOCS_Box"/>
</dbReference>
<evidence type="ECO:0000256" key="2">
    <source>
        <dbReference type="ARBA" id="ARBA00023043"/>
    </source>
</evidence>
<feature type="compositionally biased region" description="Polar residues" evidence="4">
    <location>
        <begin position="396"/>
        <end position="408"/>
    </location>
</feature>
<feature type="repeat" description="ANK" evidence="3">
    <location>
        <begin position="282"/>
        <end position="314"/>
    </location>
</feature>